<dbReference type="Proteomes" id="UP000054279">
    <property type="component" value="Unassembled WGS sequence"/>
</dbReference>
<dbReference type="OrthoDB" id="3268316at2759"/>
<feature type="compositionally biased region" description="Polar residues" evidence="1">
    <location>
        <begin position="85"/>
        <end position="94"/>
    </location>
</feature>
<evidence type="ECO:0000256" key="1">
    <source>
        <dbReference type="SAM" id="MobiDB-lite"/>
    </source>
</evidence>
<feature type="compositionally biased region" description="Low complexity" evidence="1">
    <location>
        <begin position="211"/>
        <end position="223"/>
    </location>
</feature>
<keyword evidence="3" id="KW-1185">Reference proteome</keyword>
<feature type="compositionally biased region" description="Low complexity" evidence="1">
    <location>
        <begin position="16"/>
        <end position="27"/>
    </location>
</feature>
<organism evidence="2 3">
    <name type="scientific">Sphaerobolus stellatus (strain SS14)</name>
    <dbReference type="NCBI Taxonomy" id="990650"/>
    <lineage>
        <taxon>Eukaryota</taxon>
        <taxon>Fungi</taxon>
        <taxon>Dikarya</taxon>
        <taxon>Basidiomycota</taxon>
        <taxon>Agaricomycotina</taxon>
        <taxon>Agaricomycetes</taxon>
        <taxon>Phallomycetidae</taxon>
        <taxon>Geastrales</taxon>
        <taxon>Sphaerobolaceae</taxon>
        <taxon>Sphaerobolus</taxon>
    </lineage>
</organism>
<sequence length="223" mass="24422">MSNSYGSQYPSGYPNSSQGQTSSGYYYPVPQQANMRSSPYPGHPNSSSGMPPRPSTHPQPGRTPSSEQPASKRRRPASMDPAASAQMQGQWRTQGTAYASHAHAHGHGAQMHPSSSAARRSSPTNTHSRRGSDEPEDEDQEPLDHGPTEFPPRTYQGQSKYNPRKKPGKIPGSAMDYLPILEARFDRLETAIDRYVDYRGQRALSNSILPGSSSSQQGHSSRR</sequence>
<feature type="compositionally biased region" description="Polar residues" evidence="1">
    <location>
        <begin position="58"/>
        <end position="69"/>
    </location>
</feature>
<evidence type="ECO:0000313" key="3">
    <source>
        <dbReference type="Proteomes" id="UP000054279"/>
    </source>
</evidence>
<protein>
    <submittedName>
        <fullName evidence="2">Uncharacterized protein</fullName>
    </submittedName>
</protein>
<name>A0A0C9TCT9_SPHS4</name>
<dbReference type="EMBL" id="KN837350">
    <property type="protein sequence ID" value="KIJ26983.1"/>
    <property type="molecule type" value="Genomic_DNA"/>
</dbReference>
<feature type="compositionally biased region" description="Low complexity" evidence="1">
    <location>
        <begin position="95"/>
        <end position="123"/>
    </location>
</feature>
<gene>
    <name evidence="2" type="ORF">M422DRAFT_785062</name>
</gene>
<reference evidence="2 3" key="1">
    <citation type="submission" date="2014-06" db="EMBL/GenBank/DDBJ databases">
        <title>Evolutionary Origins and Diversification of the Mycorrhizal Mutualists.</title>
        <authorList>
            <consortium name="DOE Joint Genome Institute"/>
            <consortium name="Mycorrhizal Genomics Consortium"/>
            <person name="Kohler A."/>
            <person name="Kuo A."/>
            <person name="Nagy L.G."/>
            <person name="Floudas D."/>
            <person name="Copeland A."/>
            <person name="Barry K.W."/>
            <person name="Cichocki N."/>
            <person name="Veneault-Fourrey C."/>
            <person name="LaButti K."/>
            <person name="Lindquist E.A."/>
            <person name="Lipzen A."/>
            <person name="Lundell T."/>
            <person name="Morin E."/>
            <person name="Murat C."/>
            <person name="Riley R."/>
            <person name="Ohm R."/>
            <person name="Sun H."/>
            <person name="Tunlid A."/>
            <person name="Henrissat B."/>
            <person name="Grigoriev I.V."/>
            <person name="Hibbett D.S."/>
            <person name="Martin F."/>
        </authorList>
    </citation>
    <scope>NUCLEOTIDE SEQUENCE [LARGE SCALE GENOMIC DNA]</scope>
    <source>
        <strain evidence="2 3">SS14</strain>
    </source>
</reference>
<feature type="compositionally biased region" description="Polar residues" evidence="1">
    <location>
        <begin position="1"/>
        <end position="15"/>
    </location>
</feature>
<proteinExistence type="predicted"/>
<evidence type="ECO:0000313" key="2">
    <source>
        <dbReference type="EMBL" id="KIJ26983.1"/>
    </source>
</evidence>
<feature type="region of interest" description="Disordered" evidence="1">
    <location>
        <begin position="1"/>
        <end position="174"/>
    </location>
</feature>
<accession>A0A0C9TCT9</accession>
<dbReference type="AlphaFoldDB" id="A0A0C9TCT9"/>
<feature type="region of interest" description="Disordered" evidence="1">
    <location>
        <begin position="203"/>
        <end position="223"/>
    </location>
</feature>
<dbReference type="HOGENOM" id="CLU_1240807_0_0_1"/>